<dbReference type="Proteomes" id="UP001596473">
    <property type="component" value="Unassembled WGS sequence"/>
</dbReference>
<evidence type="ECO:0000313" key="1">
    <source>
        <dbReference type="EMBL" id="MFC7419353.1"/>
    </source>
</evidence>
<keyword evidence="2" id="KW-1185">Reference proteome</keyword>
<gene>
    <name evidence="1" type="ORF">ACFQNF_05620</name>
</gene>
<organism evidence="1 2">
    <name type="scientific">Iodobacter arcticus</name>
    <dbReference type="NCBI Taxonomy" id="590593"/>
    <lineage>
        <taxon>Bacteria</taxon>
        <taxon>Pseudomonadati</taxon>
        <taxon>Pseudomonadota</taxon>
        <taxon>Betaproteobacteria</taxon>
        <taxon>Neisseriales</taxon>
        <taxon>Chitinibacteraceae</taxon>
        <taxon>Iodobacter</taxon>
    </lineage>
</organism>
<sequence>MGAFDFKTTTNKTPNSTYDITGYGMPAIAFNFVIIEQPGKDGFLVRKGFLASPENYAKLQKMGLTAEQIKGEFYPEKYGLMPKSWEVPLSPLDHVMGRNVSPYISTSSFFPHGAGDFLGKKIYFDIAKLNELGIKIVSTDELAASLIEYKTAHPHTAPRIDKLIHAITELEGETLLHSKRVPPEAIITPSSLAATKATMRVVKVVGVVGVLFTAYDLEQATEKSIKLKSVKPISAEIVRQAGGWAGARAGFALGGTAGAAAGVETGPGLIITGLIGGIVFGIGGYYGASWVADHIDKK</sequence>
<accession>A0ABW2QUR5</accession>
<protein>
    <recommendedName>
        <fullName evidence="3">Glycine zipper family protein</fullName>
    </recommendedName>
</protein>
<evidence type="ECO:0000313" key="2">
    <source>
        <dbReference type="Proteomes" id="UP001596473"/>
    </source>
</evidence>
<dbReference type="EMBL" id="JBHTBQ010000009">
    <property type="protein sequence ID" value="MFC7419353.1"/>
    <property type="molecule type" value="Genomic_DNA"/>
</dbReference>
<proteinExistence type="predicted"/>
<comment type="caution">
    <text evidence="1">The sequence shown here is derived from an EMBL/GenBank/DDBJ whole genome shotgun (WGS) entry which is preliminary data.</text>
</comment>
<reference evidence="2" key="1">
    <citation type="journal article" date="2019" name="Int. J. Syst. Evol. Microbiol.">
        <title>The Global Catalogue of Microorganisms (GCM) 10K type strain sequencing project: providing services to taxonomists for standard genome sequencing and annotation.</title>
        <authorList>
            <consortium name="The Broad Institute Genomics Platform"/>
            <consortium name="The Broad Institute Genome Sequencing Center for Infectious Disease"/>
            <person name="Wu L."/>
            <person name="Ma J."/>
        </authorList>
    </citation>
    <scope>NUCLEOTIDE SEQUENCE [LARGE SCALE GENOMIC DNA]</scope>
    <source>
        <strain evidence="2">CCUG 62945</strain>
    </source>
</reference>
<name>A0ABW2QUR5_9NEIS</name>
<evidence type="ECO:0008006" key="3">
    <source>
        <dbReference type="Google" id="ProtNLM"/>
    </source>
</evidence>
<dbReference type="RefSeq" id="WP_380186781.1">
    <property type="nucleotide sequence ID" value="NZ_JBHTBQ010000009.1"/>
</dbReference>